<gene>
    <name evidence="12" type="ORF">LTLLF_142500</name>
</gene>
<feature type="domain" description="EF-hand" evidence="11">
    <location>
        <begin position="653"/>
        <end position="688"/>
    </location>
</feature>
<evidence type="ECO:0000313" key="12">
    <source>
        <dbReference type="EMBL" id="KAH0513011.1"/>
    </source>
</evidence>
<evidence type="ECO:0000256" key="5">
    <source>
        <dbReference type="ARBA" id="ARBA00022807"/>
    </source>
</evidence>
<dbReference type="InterPro" id="IPR000169">
    <property type="entry name" value="Pept_cys_AS"/>
</dbReference>
<evidence type="ECO:0000259" key="10">
    <source>
        <dbReference type="PROSITE" id="PS50203"/>
    </source>
</evidence>
<dbReference type="InterPro" id="IPR022682">
    <property type="entry name" value="Calpain_domain_III"/>
</dbReference>
<dbReference type="PROSITE" id="PS50222">
    <property type="entry name" value="EF_HAND_2"/>
    <property type="match status" value="1"/>
</dbReference>
<feature type="domain" description="Calpain catalytic" evidence="10">
    <location>
        <begin position="45"/>
        <end position="373"/>
    </location>
</feature>
<keyword evidence="4" id="KW-0378">Hydrolase</keyword>
<dbReference type="Gene3D" id="1.10.238.10">
    <property type="entry name" value="EF-hand"/>
    <property type="match status" value="1"/>
</dbReference>
<sequence length="746" mass="83632">MESGDRKVTIQLVEDGAEAGARGPQLFKGQNYEAIRTACLESGILFRDPYFSAGPDALGYDKLGPDSEKAKGVEWKRPYVNLPFPGFTGIFVFQEFCAEPHFICEDMSRTDVCQGSLGNCWLLAAAASLTLYPRLLYRVVPPGQSFQDGYAGVFHFQLWQFGRWVDVVVDDRLPVREGKLMFVRSEQRNEFWAPLLEKAYAKLHGSYEVMRGGHMNEAFVDFTGGVGEVLYLRRNTPGLFAALRHALAKESLVGATALDLDDLARPQTFRVSGEWSLYWQYLRNWELCGGRPLLGSLKLDSGVTGHFSWSVLSRMELQDFLTHFNTVQICSLSPEVLGPSPAGGGWHIHIFQGRWVRGFNSGGSQPSAETFWTNPQFRLTLLEPDEEEDEDDEEGPWGGWGAAGARGPARGGRMPKCTVLLSLIQRNRRCLRARGLTYLTVGFHVFQLLGLWDSPRSRALLPGLLRADRSVFCARRDVSRRCRLPPGHYLVVPSASRVGDEADFTLRIFSERSHTAVEIDDVISADLDALQVPYKPLELELAQLFLELAGEPVYGALTVAVVTTQGLDLPPLAEPYEGSHRYLRTTEHKAWPRAFEEELDALQLQTLISIALEPARANARTSGEIGLRTCEQLVQCFGHGRRLALHHFQELWGHLLVWQATFDKFDEDASGTMNSYELRLALNAAGFHLNNQLTQSLTSRYRDSRLRVDFERFVSCAARLTCIFRHCSQHLDGGEGVVCLTHKQVS</sequence>
<dbReference type="InterPro" id="IPR022683">
    <property type="entry name" value="Calpain_III"/>
</dbReference>
<dbReference type="InterPro" id="IPR022684">
    <property type="entry name" value="Calpain_cysteine_protease"/>
</dbReference>
<feature type="region of interest" description="Disordered" evidence="9">
    <location>
        <begin position="388"/>
        <end position="409"/>
    </location>
</feature>
<organism evidence="12 13">
    <name type="scientific">Microtus ochrogaster</name>
    <name type="common">Prairie vole</name>
    <dbReference type="NCBI Taxonomy" id="79684"/>
    <lineage>
        <taxon>Eukaryota</taxon>
        <taxon>Metazoa</taxon>
        <taxon>Chordata</taxon>
        <taxon>Craniata</taxon>
        <taxon>Vertebrata</taxon>
        <taxon>Euteleostomi</taxon>
        <taxon>Mammalia</taxon>
        <taxon>Eutheria</taxon>
        <taxon>Euarchontoglires</taxon>
        <taxon>Glires</taxon>
        <taxon>Rodentia</taxon>
        <taxon>Myomorpha</taxon>
        <taxon>Muroidea</taxon>
        <taxon>Cricetidae</taxon>
        <taxon>Arvicolinae</taxon>
        <taxon>Microtus</taxon>
    </lineage>
</organism>
<reference evidence="12" key="1">
    <citation type="submission" date="2020-03" db="EMBL/GenBank/DDBJ databases">
        <title>Studies in the Genomics of Life Span.</title>
        <authorList>
            <person name="Glass D."/>
        </authorList>
    </citation>
    <scope>NUCLEOTIDE SEQUENCE</scope>
    <source>
        <strain evidence="12">LTLLF</strain>
        <tissue evidence="12">Muscle</tissue>
    </source>
</reference>
<evidence type="ECO:0000256" key="2">
    <source>
        <dbReference type="ARBA" id="ARBA00022670"/>
    </source>
</evidence>
<evidence type="ECO:0000256" key="9">
    <source>
        <dbReference type="SAM" id="MobiDB-lite"/>
    </source>
</evidence>
<dbReference type="SUPFAM" id="SSF54001">
    <property type="entry name" value="Cysteine proteinases"/>
    <property type="match status" value="1"/>
</dbReference>
<dbReference type="Gene3D" id="2.60.120.380">
    <property type="match status" value="1"/>
</dbReference>
<dbReference type="InterPro" id="IPR033883">
    <property type="entry name" value="C2_III"/>
</dbReference>
<dbReference type="CDD" id="cd00044">
    <property type="entry name" value="CysPc"/>
    <property type="match status" value="1"/>
</dbReference>
<dbReference type="PROSITE" id="PS50203">
    <property type="entry name" value="CALPAIN_CAT"/>
    <property type="match status" value="1"/>
</dbReference>
<dbReference type="FunFam" id="2.60.120.380:FF:000011">
    <property type="entry name" value="Calpain 12"/>
    <property type="match status" value="1"/>
</dbReference>
<dbReference type="PROSITE" id="PS00018">
    <property type="entry name" value="EF_HAND_1"/>
    <property type="match status" value="1"/>
</dbReference>
<dbReference type="InterPro" id="IPR001300">
    <property type="entry name" value="Peptidase_C2_calpain_cat"/>
</dbReference>
<evidence type="ECO:0000256" key="7">
    <source>
        <dbReference type="PIRSR" id="PIRSR622684-1"/>
    </source>
</evidence>
<dbReference type="Proteomes" id="UP000710432">
    <property type="component" value="Unassembled WGS sequence"/>
</dbReference>
<dbReference type="PRINTS" id="PR00704">
    <property type="entry name" value="CALPAIN"/>
</dbReference>
<comment type="caution">
    <text evidence="8">Lacks conserved residue(s) required for the propagation of feature annotation.</text>
</comment>
<dbReference type="GO" id="GO:0005737">
    <property type="term" value="C:cytoplasm"/>
    <property type="evidence" value="ECO:0007669"/>
    <property type="project" value="TreeGrafter"/>
</dbReference>
<evidence type="ECO:0000256" key="6">
    <source>
        <dbReference type="ARBA" id="ARBA00022837"/>
    </source>
</evidence>
<dbReference type="SUPFAM" id="SSF47473">
    <property type="entry name" value="EF-hand"/>
    <property type="match status" value="1"/>
</dbReference>
<dbReference type="PANTHER" id="PTHR10183">
    <property type="entry name" value="CALPAIN"/>
    <property type="match status" value="1"/>
</dbReference>
<dbReference type="PROSITE" id="PS00139">
    <property type="entry name" value="THIOL_PROTEASE_CYS"/>
    <property type="match status" value="1"/>
</dbReference>
<dbReference type="EMBL" id="JAATJU010021689">
    <property type="protein sequence ID" value="KAH0513011.1"/>
    <property type="molecule type" value="Genomic_DNA"/>
</dbReference>
<evidence type="ECO:0000256" key="1">
    <source>
        <dbReference type="ARBA" id="ARBA00007623"/>
    </source>
</evidence>
<feature type="active site" evidence="7">
    <location>
        <position position="120"/>
    </location>
</feature>
<dbReference type="GO" id="GO:0004198">
    <property type="term" value="F:calcium-dependent cysteine-type endopeptidase activity"/>
    <property type="evidence" value="ECO:0007669"/>
    <property type="project" value="InterPro"/>
</dbReference>
<dbReference type="Pfam" id="PF00648">
    <property type="entry name" value="Peptidase_C2"/>
    <property type="match status" value="1"/>
</dbReference>
<dbReference type="InterPro" id="IPR036213">
    <property type="entry name" value="Calpain_III_sf"/>
</dbReference>
<dbReference type="Pfam" id="PF01067">
    <property type="entry name" value="Calpain_III"/>
    <property type="match status" value="1"/>
</dbReference>
<dbReference type="InterPro" id="IPR018247">
    <property type="entry name" value="EF_Hand_1_Ca_BS"/>
</dbReference>
<evidence type="ECO:0000256" key="3">
    <source>
        <dbReference type="ARBA" id="ARBA00022723"/>
    </source>
</evidence>
<comment type="similarity">
    <text evidence="1">Belongs to the peptidase C2 family.</text>
</comment>
<dbReference type="FunFam" id="1.10.238.10:FF:000225">
    <property type="entry name" value="Calpain-12"/>
    <property type="match status" value="1"/>
</dbReference>
<protein>
    <submittedName>
        <fullName evidence="12">Calpain-12</fullName>
    </submittedName>
</protein>
<evidence type="ECO:0000256" key="4">
    <source>
        <dbReference type="ARBA" id="ARBA00022801"/>
    </source>
</evidence>
<evidence type="ECO:0000313" key="13">
    <source>
        <dbReference type="Proteomes" id="UP000710432"/>
    </source>
</evidence>
<dbReference type="InterPro" id="IPR011992">
    <property type="entry name" value="EF-hand-dom_pair"/>
</dbReference>
<dbReference type="SMART" id="SM00720">
    <property type="entry name" value="calpain_III"/>
    <property type="match status" value="1"/>
</dbReference>
<dbReference type="InterPro" id="IPR038765">
    <property type="entry name" value="Papain-like_cys_pep_sf"/>
</dbReference>
<evidence type="ECO:0000256" key="8">
    <source>
        <dbReference type="PROSITE-ProRule" id="PRU00239"/>
    </source>
</evidence>
<dbReference type="GO" id="GO:0005509">
    <property type="term" value="F:calcium ion binding"/>
    <property type="evidence" value="ECO:0007669"/>
    <property type="project" value="InterPro"/>
</dbReference>
<dbReference type="SUPFAM" id="SSF49758">
    <property type="entry name" value="Calpain large subunit, middle domain (domain III)"/>
    <property type="match status" value="1"/>
</dbReference>
<name>A0A8J6GGH5_MICOH</name>
<dbReference type="CDD" id="cd00214">
    <property type="entry name" value="Calpain_III"/>
    <property type="match status" value="1"/>
</dbReference>
<dbReference type="InterPro" id="IPR002048">
    <property type="entry name" value="EF_hand_dom"/>
</dbReference>
<keyword evidence="3" id="KW-0479">Metal-binding</keyword>
<comment type="caution">
    <text evidence="12">The sequence shown here is derived from an EMBL/GenBank/DDBJ whole genome shotgun (WGS) entry which is preliminary data.</text>
</comment>
<dbReference type="PANTHER" id="PTHR10183:SF280">
    <property type="entry name" value="CALPAIN-12"/>
    <property type="match status" value="1"/>
</dbReference>
<proteinExistence type="inferred from homology"/>
<dbReference type="AlphaFoldDB" id="A0A8J6GGH5"/>
<keyword evidence="5" id="KW-0788">Thiol protease</keyword>
<dbReference type="GO" id="GO:0006508">
    <property type="term" value="P:proteolysis"/>
    <property type="evidence" value="ECO:0007669"/>
    <property type="project" value="UniProtKB-KW"/>
</dbReference>
<evidence type="ECO:0000259" key="11">
    <source>
        <dbReference type="PROSITE" id="PS50222"/>
    </source>
</evidence>
<keyword evidence="2" id="KW-0645">Protease</keyword>
<accession>A0A8J6GGH5</accession>
<keyword evidence="6" id="KW-0106">Calcium</keyword>
<dbReference type="SMART" id="SM00230">
    <property type="entry name" value="CysPc"/>
    <property type="match status" value="1"/>
</dbReference>